<proteinExistence type="predicted"/>
<dbReference type="AlphaFoldDB" id="E1K0P6"/>
<dbReference type="InterPro" id="IPR036513">
    <property type="entry name" value="STAS_dom_sf"/>
</dbReference>
<dbReference type="eggNOG" id="ENOG5032Y4K">
    <property type="taxonomic scope" value="Bacteria"/>
</dbReference>
<gene>
    <name evidence="1" type="ORF">DesfrDRAFT_3446</name>
</gene>
<dbReference type="RefSeq" id="WP_005995988.1">
    <property type="nucleotide sequence ID" value="NZ_AECZ01000032.1"/>
</dbReference>
<dbReference type="OrthoDB" id="5457369at2"/>
<dbReference type="InterPro" id="IPR038396">
    <property type="entry name" value="SpoIIAA-like_sf"/>
</dbReference>
<protein>
    <recommendedName>
        <fullName evidence="3">STAS/SEC14 domain-containing protein</fullName>
    </recommendedName>
</protein>
<keyword evidence="2" id="KW-1185">Reference proteome</keyword>
<dbReference type="InterPro" id="IPR021866">
    <property type="entry name" value="SpoIIAA-like"/>
</dbReference>
<comment type="caution">
    <text evidence="1">The sequence shown here is derived from an EMBL/GenBank/DDBJ whole genome shotgun (WGS) entry which is preliminary data.</text>
</comment>
<sequence length="126" mass="13861">MFQILEGTSGDVLAVEISGGYTKDDVEQFKKAFEDALKAGYDRINVLCKIDKLKVSQSEFAAFVADARYGFANMAKIRHIAVVADSGVMKLLVKLDNAVFGDPEKGLVEKYFDVADLDDAWAFVRG</sequence>
<dbReference type="Proteomes" id="UP000006250">
    <property type="component" value="Unassembled WGS sequence"/>
</dbReference>
<dbReference type="Gene3D" id="3.40.50.10600">
    <property type="entry name" value="SpoIIaa-like domains"/>
    <property type="match status" value="1"/>
</dbReference>
<name>E1K0P6_SOLFR</name>
<evidence type="ECO:0008006" key="3">
    <source>
        <dbReference type="Google" id="ProtNLM"/>
    </source>
</evidence>
<dbReference type="SUPFAM" id="SSF52091">
    <property type="entry name" value="SpoIIaa-like"/>
    <property type="match status" value="1"/>
</dbReference>
<evidence type="ECO:0000313" key="2">
    <source>
        <dbReference type="Proteomes" id="UP000006250"/>
    </source>
</evidence>
<dbReference type="STRING" id="596151.DesfrDRAFT_3446"/>
<evidence type="ECO:0000313" key="1">
    <source>
        <dbReference type="EMBL" id="EFL49810.1"/>
    </source>
</evidence>
<dbReference type="Pfam" id="PF11964">
    <property type="entry name" value="SpoIIAA-like"/>
    <property type="match status" value="1"/>
</dbReference>
<organism evidence="1 2">
    <name type="scientific">Solidesulfovibrio fructosivorans JJ]</name>
    <dbReference type="NCBI Taxonomy" id="596151"/>
    <lineage>
        <taxon>Bacteria</taxon>
        <taxon>Pseudomonadati</taxon>
        <taxon>Thermodesulfobacteriota</taxon>
        <taxon>Desulfovibrionia</taxon>
        <taxon>Desulfovibrionales</taxon>
        <taxon>Desulfovibrionaceae</taxon>
        <taxon>Solidesulfovibrio</taxon>
    </lineage>
</organism>
<dbReference type="EMBL" id="AECZ01000032">
    <property type="protein sequence ID" value="EFL49810.1"/>
    <property type="molecule type" value="Genomic_DNA"/>
</dbReference>
<accession>E1K0P6</accession>
<reference evidence="1 2" key="1">
    <citation type="submission" date="2010-08" db="EMBL/GenBank/DDBJ databases">
        <title>The draft genome of Desulfovibrio fructosovorans JJ.</title>
        <authorList>
            <consortium name="US DOE Joint Genome Institute (JGI-PGF)"/>
            <person name="Lucas S."/>
            <person name="Copeland A."/>
            <person name="Lapidus A."/>
            <person name="Cheng J.-F."/>
            <person name="Bruce D."/>
            <person name="Goodwin L."/>
            <person name="Pitluck S."/>
            <person name="Land M.L."/>
            <person name="Hauser L."/>
            <person name="Chang Y.-J."/>
            <person name="Jeffries C."/>
            <person name="Wall J.D."/>
            <person name="Stahl D.A."/>
            <person name="Arkin A.P."/>
            <person name="Dehal P."/>
            <person name="Stolyar S.M."/>
            <person name="Hazen T.C."/>
            <person name="Woyke T.J."/>
        </authorList>
    </citation>
    <scope>NUCLEOTIDE SEQUENCE [LARGE SCALE GENOMIC DNA]</scope>
    <source>
        <strain evidence="1 2">JJ</strain>
    </source>
</reference>